<evidence type="ECO:0000256" key="1">
    <source>
        <dbReference type="ARBA" id="ARBA00009437"/>
    </source>
</evidence>
<evidence type="ECO:0000313" key="7">
    <source>
        <dbReference type="Proteomes" id="UP001597419"/>
    </source>
</evidence>
<dbReference type="Gene3D" id="1.10.10.10">
    <property type="entry name" value="Winged helix-like DNA-binding domain superfamily/Winged helix DNA-binding domain"/>
    <property type="match status" value="1"/>
</dbReference>
<evidence type="ECO:0000256" key="2">
    <source>
        <dbReference type="ARBA" id="ARBA00023015"/>
    </source>
</evidence>
<feature type="domain" description="HTH lysR-type" evidence="5">
    <location>
        <begin position="1"/>
        <end position="60"/>
    </location>
</feature>
<dbReference type="Gene3D" id="3.40.190.10">
    <property type="entry name" value="Periplasmic binding protein-like II"/>
    <property type="match status" value="2"/>
</dbReference>
<keyword evidence="2" id="KW-0805">Transcription regulation</keyword>
<name>A0ABW5GFA1_9PSEU</name>
<protein>
    <submittedName>
        <fullName evidence="6">LysR family transcriptional regulator</fullName>
    </submittedName>
</protein>
<comment type="similarity">
    <text evidence="1">Belongs to the LysR transcriptional regulatory family.</text>
</comment>
<dbReference type="Proteomes" id="UP001597419">
    <property type="component" value="Unassembled WGS sequence"/>
</dbReference>
<dbReference type="PRINTS" id="PR00039">
    <property type="entry name" value="HTHLYSR"/>
</dbReference>
<dbReference type="Pfam" id="PF03466">
    <property type="entry name" value="LysR_substrate"/>
    <property type="match status" value="1"/>
</dbReference>
<evidence type="ECO:0000256" key="3">
    <source>
        <dbReference type="ARBA" id="ARBA00023125"/>
    </source>
</evidence>
<dbReference type="RefSeq" id="WP_345402788.1">
    <property type="nucleotide sequence ID" value="NZ_BAABHG010000014.1"/>
</dbReference>
<proteinExistence type="inferred from homology"/>
<dbReference type="Pfam" id="PF00126">
    <property type="entry name" value="HTH_1"/>
    <property type="match status" value="1"/>
</dbReference>
<gene>
    <name evidence="6" type="ORF">ACFSYJ_14980</name>
</gene>
<dbReference type="PANTHER" id="PTHR30346:SF30">
    <property type="entry name" value="SMALL NEUTRAL PROTEASE REGULATORY PROTEIN"/>
    <property type="match status" value="1"/>
</dbReference>
<accession>A0ABW5GFA1</accession>
<dbReference type="InterPro" id="IPR005119">
    <property type="entry name" value="LysR_subst-bd"/>
</dbReference>
<dbReference type="InterPro" id="IPR036388">
    <property type="entry name" value="WH-like_DNA-bd_sf"/>
</dbReference>
<comment type="caution">
    <text evidence="6">The sequence shown here is derived from an EMBL/GenBank/DDBJ whole genome shotgun (WGS) entry which is preliminary data.</text>
</comment>
<evidence type="ECO:0000256" key="4">
    <source>
        <dbReference type="ARBA" id="ARBA00023163"/>
    </source>
</evidence>
<dbReference type="InterPro" id="IPR000847">
    <property type="entry name" value="LysR_HTH_N"/>
</dbReference>
<reference evidence="7" key="1">
    <citation type="journal article" date="2019" name="Int. J. Syst. Evol. Microbiol.">
        <title>The Global Catalogue of Microorganisms (GCM) 10K type strain sequencing project: providing services to taxonomists for standard genome sequencing and annotation.</title>
        <authorList>
            <consortium name="The Broad Institute Genomics Platform"/>
            <consortium name="The Broad Institute Genome Sequencing Center for Infectious Disease"/>
            <person name="Wu L."/>
            <person name="Ma J."/>
        </authorList>
    </citation>
    <scope>NUCLEOTIDE SEQUENCE [LARGE SCALE GENOMIC DNA]</scope>
    <source>
        <strain evidence="7">CGMCC 4.7643</strain>
    </source>
</reference>
<sequence>MDFTQRMLEQFVVLAEEKHFGRAARRLSMSQPPLSQAIQRLERGLGVALLERGTRSVRLTPAGVAFARDAEQLLDLHAAAAERARRTAAGLAGDLRVGFINSLGYEYLPSLLRRIAEDIPGLRAHLRQQSSAVLAGQVRGRALDLAFVRAPLENTDGLRVHHVLTERLMAALPREHPLAERATVALGELAEHPFAGVSPGALPGLAEQVRLACDEAGFVPRFHGCSDDLLGLLSYVASGVCVCLVPAQLRRHTMPGIRFVPLGDRSRYLETTIVAIHRAEEADAAVRGVLELVTRRQAAE</sequence>
<evidence type="ECO:0000259" key="5">
    <source>
        <dbReference type="PROSITE" id="PS50931"/>
    </source>
</evidence>
<keyword evidence="3" id="KW-0238">DNA-binding</keyword>
<dbReference type="PROSITE" id="PS50931">
    <property type="entry name" value="HTH_LYSR"/>
    <property type="match status" value="1"/>
</dbReference>
<keyword evidence="7" id="KW-1185">Reference proteome</keyword>
<evidence type="ECO:0000313" key="6">
    <source>
        <dbReference type="EMBL" id="MFD2459914.1"/>
    </source>
</evidence>
<dbReference type="EMBL" id="JBHUKU010000007">
    <property type="protein sequence ID" value="MFD2459914.1"/>
    <property type="molecule type" value="Genomic_DNA"/>
</dbReference>
<dbReference type="PANTHER" id="PTHR30346">
    <property type="entry name" value="TRANSCRIPTIONAL DUAL REGULATOR HCAR-RELATED"/>
    <property type="match status" value="1"/>
</dbReference>
<dbReference type="SUPFAM" id="SSF53850">
    <property type="entry name" value="Periplasmic binding protein-like II"/>
    <property type="match status" value="1"/>
</dbReference>
<dbReference type="InterPro" id="IPR036390">
    <property type="entry name" value="WH_DNA-bd_sf"/>
</dbReference>
<organism evidence="6 7">
    <name type="scientific">Amycolatopsis samaneae</name>
    <dbReference type="NCBI Taxonomy" id="664691"/>
    <lineage>
        <taxon>Bacteria</taxon>
        <taxon>Bacillati</taxon>
        <taxon>Actinomycetota</taxon>
        <taxon>Actinomycetes</taxon>
        <taxon>Pseudonocardiales</taxon>
        <taxon>Pseudonocardiaceae</taxon>
        <taxon>Amycolatopsis</taxon>
    </lineage>
</organism>
<keyword evidence="4" id="KW-0804">Transcription</keyword>
<dbReference type="SUPFAM" id="SSF46785">
    <property type="entry name" value="Winged helix' DNA-binding domain"/>
    <property type="match status" value="1"/>
</dbReference>
<dbReference type="CDD" id="cd08414">
    <property type="entry name" value="PBP2_LTTR_aromatics_like"/>
    <property type="match status" value="1"/>
</dbReference>